<keyword evidence="3" id="KW-1185">Reference proteome</keyword>
<evidence type="ECO:0000313" key="3">
    <source>
        <dbReference type="Proteomes" id="UP000054783"/>
    </source>
</evidence>
<evidence type="ECO:0000256" key="1">
    <source>
        <dbReference type="SAM" id="MobiDB-lite"/>
    </source>
</evidence>
<accession>A0A0V0Z5X3</accession>
<reference evidence="2 3" key="1">
    <citation type="submission" date="2015-01" db="EMBL/GenBank/DDBJ databases">
        <title>Evolution of Trichinella species and genotypes.</title>
        <authorList>
            <person name="Korhonen P.K."/>
            <person name="Edoardo P."/>
            <person name="Giuseppe L.R."/>
            <person name="Gasser R.B."/>
        </authorList>
    </citation>
    <scope>NUCLEOTIDE SEQUENCE [LARGE SCALE GENOMIC DNA]</scope>
    <source>
        <strain evidence="2">ISS2496</strain>
    </source>
</reference>
<sequence length="76" mass="8447">MPQEKIKAAVQSVGRCFHFQKHVHIRRNCPDQVGHPAASSTSTFSVRNSDISVQKAGRESKTMEPRKAQVNIATTE</sequence>
<dbReference type="Proteomes" id="UP000054783">
    <property type="component" value="Unassembled WGS sequence"/>
</dbReference>
<proteinExistence type="predicted"/>
<feature type="region of interest" description="Disordered" evidence="1">
    <location>
        <begin position="53"/>
        <end position="76"/>
    </location>
</feature>
<evidence type="ECO:0000313" key="2">
    <source>
        <dbReference type="EMBL" id="KRY07945.1"/>
    </source>
</evidence>
<organism evidence="2 3">
    <name type="scientific">Trichinella patagoniensis</name>
    <dbReference type="NCBI Taxonomy" id="990121"/>
    <lineage>
        <taxon>Eukaryota</taxon>
        <taxon>Metazoa</taxon>
        <taxon>Ecdysozoa</taxon>
        <taxon>Nematoda</taxon>
        <taxon>Enoplea</taxon>
        <taxon>Dorylaimia</taxon>
        <taxon>Trichinellida</taxon>
        <taxon>Trichinellidae</taxon>
        <taxon>Trichinella</taxon>
    </lineage>
</organism>
<comment type="caution">
    <text evidence="2">The sequence shown here is derived from an EMBL/GenBank/DDBJ whole genome shotgun (WGS) entry which is preliminary data.</text>
</comment>
<gene>
    <name evidence="2" type="ORF">T12_14934</name>
</gene>
<dbReference type="EMBL" id="JYDQ01000384">
    <property type="protein sequence ID" value="KRY07945.1"/>
    <property type="molecule type" value="Genomic_DNA"/>
</dbReference>
<protein>
    <submittedName>
        <fullName evidence="2">Uncharacterized protein</fullName>
    </submittedName>
</protein>
<dbReference type="AlphaFoldDB" id="A0A0V0Z5X3"/>
<name>A0A0V0Z5X3_9BILA</name>
<feature type="compositionally biased region" description="Basic and acidic residues" evidence="1">
    <location>
        <begin position="56"/>
        <end position="67"/>
    </location>
</feature>